<dbReference type="Gene3D" id="2.40.50.140">
    <property type="entry name" value="Nucleic acid-binding proteins"/>
    <property type="match status" value="1"/>
</dbReference>
<dbReference type="STRING" id="765915.A0A1Y2HSI5"/>
<reference evidence="5 6" key="1">
    <citation type="submission" date="2016-07" db="EMBL/GenBank/DDBJ databases">
        <title>Pervasive Adenine N6-methylation of Active Genes in Fungi.</title>
        <authorList>
            <consortium name="DOE Joint Genome Institute"/>
            <person name="Mondo S.J."/>
            <person name="Dannebaum R.O."/>
            <person name="Kuo R.C."/>
            <person name="Labutti K."/>
            <person name="Haridas S."/>
            <person name="Kuo A."/>
            <person name="Salamov A."/>
            <person name="Ahrendt S.R."/>
            <person name="Lipzen A."/>
            <person name="Sullivan W."/>
            <person name="Andreopoulos W.B."/>
            <person name="Clum A."/>
            <person name="Lindquist E."/>
            <person name="Daum C."/>
            <person name="Ramamoorthy G.K."/>
            <person name="Gryganskyi A."/>
            <person name="Culley D."/>
            <person name="Magnuson J.K."/>
            <person name="James T.Y."/>
            <person name="O'Malley M.A."/>
            <person name="Stajich J.E."/>
            <person name="Spatafora J.W."/>
            <person name="Visel A."/>
            <person name="Grigoriev I.V."/>
        </authorList>
    </citation>
    <scope>NUCLEOTIDE SEQUENCE [LARGE SCALE GENOMIC DNA]</scope>
    <source>
        <strain evidence="5 6">PL171</strain>
    </source>
</reference>
<evidence type="ECO:0000256" key="3">
    <source>
        <dbReference type="ARBA" id="ARBA00023242"/>
    </source>
</evidence>
<dbReference type="EMBL" id="MCFL01000012">
    <property type="protein sequence ID" value="ORZ37557.1"/>
    <property type="molecule type" value="Genomic_DNA"/>
</dbReference>
<dbReference type="Pfam" id="PF03870">
    <property type="entry name" value="RNA_pol_Rpb8"/>
    <property type="match status" value="1"/>
</dbReference>
<dbReference type="GO" id="GO:0005665">
    <property type="term" value="C:RNA polymerase II, core complex"/>
    <property type="evidence" value="ECO:0007669"/>
    <property type="project" value="UniProtKB-UniRule"/>
</dbReference>
<dbReference type="SUPFAM" id="SSF50249">
    <property type="entry name" value="Nucleic acid-binding proteins"/>
    <property type="match status" value="1"/>
</dbReference>
<dbReference type="InterPro" id="IPR005570">
    <property type="entry name" value="RPABC3"/>
</dbReference>
<comment type="function">
    <text evidence="4">DNA-dependent RNA polymerase catalyzes the transcription of DNA into RNA using the four ribonucleoside triphosphates as substrates. Common component of RNA polymerases I, II and III which synthesize ribosomal RNA precursors, mRNA precursors and many functional non-coding RNAs, and small RNAs, such as 5S rRNA and tRNAs, respectively.</text>
</comment>
<dbReference type="Proteomes" id="UP000193411">
    <property type="component" value="Unassembled WGS sequence"/>
</dbReference>
<evidence type="ECO:0000256" key="2">
    <source>
        <dbReference type="ARBA" id="ARBA00008912"/>
    </source>
</evidence>
<gene>
    <name evidence="5" type="ORF">BCR44DRAFT_1484012</name>
</gene>
<dbReference type="OrthoDB" id="20018at2759"/>
<dbReference type="GO" id="GO:0003899">
    <property type="term" value="F:DNA-directed RNA polymerase activity"/>
    <property type="evidence" value="ECO:0007669"/>
    <property type="project" value="UniProtKB-UniRule"/>
</dbReference>
<comment type="subcellular location">
    <subcellularLocation>
        <location evidence="1">Nucleus</location>
    </subcellularLocation>
</comment>
<evidence type="ECO:0000313" key="5">
    <source>
        <dbReference type="EMBL" id="ORZ37557.1"/>
    </source>
</evidence>
<evidence type="ECO:0000256" key="1">
    <source>
        <dbReference type="ARBA" id="ARBA00004123"/>
    </source>
</evidence>
<comment type="similarity">
    <text evidence="2 4">Belongs to the eukaryotic RPB8 RNA polymerase subunit family.</text>
</comment>
<dbReference type="PIRSF" id="PIRSF000779">
    <property type="entry name" value="RNA_pol_Rpb8"/>
    <property type="match status" value="1"/>
</dbReference>
<dbReference type="PANTHER" id="PTHR10917:SF0">
    <property type="entry name" value="DNA-DIRECTED RNA POLYMERASES I, II, AND III SUBUNIT RPABC3"/>
    <property type="match status" value="1"/>
</dbReference>
<evidence type="ECO:0000256" key="4">
    <source>
        <dbReference type="PIRNR" id="PIRNR000779"/>
    </source>
</evidence>
<name>A0A1Y2HSI5_9FUNG</name>
<dbReference type="AlphaFoldDB" id="A0A1Y2HSI5"/>
<organism evidence="5 6">
    <name type="scientific">Catenaria anguillulae PL171</name>
    <dbReference type="NCBI Taxonomy" id="765915"/>
    <lineage>
        <taxon>Eukaryota</taxon>
        <taxon>Fungi</taxon>
        <taxon>Fungi incertae sedis</taxon>
        <taxon>Blastocladiomycota</taxon>
        <taxon>Blastocladiomycetes</taxon>
        <taxon>Blastocladiales</taxon>
        <taxon>Catenariaceae</taxon>
        <taxon>Catenaria</taxon>
    </lineage>
</organism>
<dbReference type="SMART" id="SM00658">
    <property type="entry name" value="RPOL8c"/>
    <property type="match status" value="1"/>
</dbReference>
<dbReference type="GO" id="GO:0006351">
    <property type="term" value="P:DNA-templated transcription"/>
    <property type="evidence" value="ECO:0007669"/>
    <property type="project" value="UniProtKB-UniRule"/>
</dbReference>
<sequence>MSDIILFSDLFTISAVDADGKRFDRVSRLKATSDNYNADVTLDFNNELYPLKTGEKFTLTLATPAALGPQRDSWRQKLPTDEKDLSDEYEYVCNGRCYKFEEEGDNLVTVYISFGGMLLGLKSKPQDLNQFKKGEHVVLLMRK</sequence>
<evidence type="ECO:0000313" key="6">
    <source>
        <dbReference type="Proteomes" id="UP000193411"/>
    </source>
</evidence>
<protein>
    <recommendedName>
        <fullName evidence="4">DNA-directed RNA polymerases I, II, and III subunit RPABC3</fullName>
    </recommendedName>
</protein>
<accession>A0A1Y2HSI5</accession>
<dbReference type="InterPro" id="IPR012340">
    <property type="entry name" value="NA-bd_OB-fold"/>
</dbReference>
<comment type="caution">
    <text evidence="5">The sequence shown here is derived from an EMBL/GenBank/DDBJ whole genome shotgun (WGS) entry which is preliminary data.</text>
</comment>
<proteinExistence type="inferred from homology"/>
<dbReference type="GO" id="GO:0005666">
    <property type="term" value="C:RNA polymerase III complex"/>
    <property type="evidence" value="ECO:0007669"/>
    <property type="project" value="TreeGrafter"/>
</dbReference>
<keyword evidence="6" id="KW-1185">Reference proteome</keyword>
<dbReference type="GO" id="GO:0005736">
    <property type="term" value="C:RNA polymerase I complex"/>
    <property type="evidence" value="ECO:0007669"/>
    <property type="project" value="TreeGrafter"/>
</dbReference>
<keyword evidence="3 4" id="KW-0539">Nucleus</keyword>
<dbReference type="PANTHER" id="PTHR10917">
    <property type="entry name" value="DNA-DIRECTED RNA POLYMERASES I, II, AND III SUBUNIT RPABC3"/>
    <property type="match status" value="1"/>
</dbReference>